<sequence>MSSAKNLVEFPDVEAKLQKAPKQSAFEKQRAEAEAKKAREAAETAAVYQDFVKSFDQDDDDHDANNTTSRYGGSLPPQRPPKGPGFAPIGGGAGASKRHFGASALKSGPGSLGPAPGGLRSGPGSLGPPPGSFGRKRGFDAYKQERDGRLGFEDREEPLSVAKVFNNSDDEDEGKSDSREDMAVARPTLRLSQLPPGTSPAFIKSLIPANLTVENVKILPPVGQMSSERKSAVAIVTLSQETPATDMDAAVSSLQNRYLGYGFNLSLHRHLSSAVANATTSALSSTSAASQPFGAKPVAQQTAPGNAATQQSFHRGFAPPSSYGPNAGSVNRSNLLHVPVKPPNDIKMLQLINKTIESVLAHGVEFEALLMTRPEVQREEKWAWIWDARSEGGIWYRWRLWEIITGSDSRRNKGRYLPLFDGSHAWKAPEKSLPFEFVTKIDEFVSDSEYNSSDDEDFDGENREGQGAEAEATFLNPLDKAKLTHLLSRLPTTLSKIRKGDIARVTTFALTHASRGVEEVVDMIASNIEKPFALTAANPEFQSSSSKEKTRQRDDSEASEPEPEEKADKEGPDTSAASLVGLYVVSDILSASSNSGIQRAWRYRQLFEGALKERKIFEGLGQMAERLNWGRMRAEKWKRSVGLVLGLWEGWCVFPAETQELFVGGFENPPPLKARAQTQDNEDDDAAKKAGGRWKLVEASTPSADVTAAATPELRMSEKVTPDRDDDVEGEPMDEEDVVGEPMEDDDVAGEPMEDDVVGEPMSEEDVEGEPMVDDVEGEPMDEDDADKPVKDQQAPKDAAAEGDASMEGAEGTHTVGRLQLSSKPTGQGRKRMRAVDMFADSGDSDEGN</sequence>
<gene>
    <name evidence="4" type="ORF">CkaCkLH20_06537</name>
</gene>
<dbReference type="Pfam" id="PF01805">
    <property type="entry name" value="Surp"/>
    <property type="match status" value="1"/>
</dbReference>
<feature type="compositionally biased region" description="Polar residues" evidence="2">
    <location>
        <begin position="299"/>
        <end position="313"/>
    </location>
</feature>
<evidence type="ECO:0000259" key="3">
    <source>
        <dbReference type="PROSITE" id="PS51391"/>
    </source>
</evidence>
<evidence type="ECO:0000313" key="4">
    <source>
        <dbReference type="EMBL" id="KAF9876091.1"/>
    </source>
</evidence>
<feature type="region of interest" description="Disordered" evidence="2">
    <location>
        <begin position="52"/>
        <end position="138"/>
    </location>
</feature>
<dbReference type="InterPro" id="IPR006569">
    <property type="entry name" value="CID_dom"/>
</dbReference>
<feature type="compositionally biased region" description="Basic and acidic residues" evidence="2">
    <location>
        <begin position="546"/>
        <end position="556"/>
    </location>
</feature>
<feature type="region of interest" description="Disordered" evidence="2">
    <location>
        <begin position="1"/>
        <end position="31"/>
    </location>
</feature>
<feature type="region of interest" description="Disordered" evidence="2">
    <location>
        <begin position="535"/>
        <end position="574"/>
    </location>
</feature>
<proteinExistence type="predicted"/>
<dbReference type="GO" id="GO:0005634">
    <property type="term" value="C:nucleus"/>
    <property type="evidence" value="ECO:0007669"/>
    <property type="project" value="TreeGrafter"/>
</dbReference>
<feature type="region of interest" description="Disordered" evidence="2">
    <location>
        <begin position="289"/>
        <end position="324"/>
    </location>
</feature>
<dbReference type="SMART" id="SM00582">
    <property type="entry name" value="RPR"/>
    <property type="match status" value="1"/>
</dbReference>
<dbReference type="Gene3D" id="1.10.10.790">
    <property type="entry name" value="Surp module"/>
    <property type="match status" value="1"/>
</dbReference>
<keyword evidence="1" id="KW-0694">RNA-binding</keyword>
<reference evidence="4" key="1">
    <citation type="submission" date="2020-03" db="EMBL/GenBank/DDBJ databases">
        <authorList>
            <person name="He L."/>
        </authorList>
    </citation>
    <scope>NUCLEOTIDE SEQUENCE</scope>
    <source>
        <strain evidence="4">CkLH20</strain>
    </source>
</reference>
<dbReference type="Proteomes" id="UP000781932">
    <property type="component" value="Unassembled WGS sequence"/>
</dbReference>
<dbReference type="PANTHER" id="PTHR23140">
    <property type="entry name" value="RNA PROCESSING PROTEIN LD23810P"/>
    <property type="match status" value="1"/>
</dbReference>
<feature type="domain" description="CID" evidence="3">
    <location>
        <begin position="475"/>
        <end position="670"/>
    </location>
</feature>
<dbReference type="InterPro" id="IPR035967">
    <property type="entry name" value="SWAP/Surp_sf"/>
</dbReference>
<dbReference type="PANTHER" id="PTHR23140:SF0">
    <property type="entry name" value="U2 SNRNP-ASSOCIATED SURP MOTIF-CONTAINING PROTEIN"/>
    <property type="match status" value="1"/>
</dbReference>
<dbReference type="GeneID" id="62162328"/>
<dbReference type="AlphaFoldDB" id="A0A9P6LKF2"/>
<feature type="compositionally biased region" description="Acidic residues" evidence="2">
    <location>
        <begin position="724"/>
        <end position="786"/>
    </location>
</feature>
<dbReference type="InterPro" id="IPR000061">
    <property type="entry name" value="Surp"/>
</dbReference>
<dbReference type="OrthoDB" id="377209at2759"/>
<organism evidence="4 5">
    <name type="scientific">Colletotrichum karsti</name>
    <dbReference type="NCBI Taxonomy" id="1095194"/>
    <lineage>
        <taxon>Eukaryota</taxon>
        <taxon>Fungi</taxon>
        <taxon>Dikarya</taxon>
        <taxon>Ascomycota</taxon>
        <taxon>Pezizomycotina</taxon>
        <taxon>Sordariomycetes</taxon>
        <taxon>Hypocreomycetidae</taxon>
        <taxon>Glomerellales</taxon>
        <taxon>Glomerellaceae</taxon>
        <taxon>Colletotrichum</taxon>
        <taxon>Colletotrichum boninense species complex</taxon>
    </lineage>
</organism>
<name>A0A9P6LKF2_9PEZI</name>
<dbReference type="GO" id="GO:0003723">
    <property type="term" value="F:RNA binding"/>
    <property type="evidence" value="ECO:0007669"/>
    <property type="project" value="UniProtKB-KW"/>
</dbReference>
<accession>A0A9P6LKF2</accession>
<dbReference type="Gene3D" id="1.25.40.90">
    <property type="match status" value="1"/>
</dbReference>
<dbReference type="InterPro" id="IPR008942">
    <property type="entry name" value="ENTH_VHS"/>
</dbReference>
<keyword evidence="5" id="KW-1185">Reference proteome</keyword>
<evidence type="ECO:0000313" key="5">
    <source>
        <dbReference type="Proteomes" id="UP000781932"/>
    </source>
</evidence>
<evidence type="ECO:0000256" key="1">
    <source>
        <dbReference type="ARBA" id="ARBA00022884"/>
    </source>
</evidence>
<dbReference type="EMBL" id="JAATWM020000019">
    <property type="protein sequence ID" value="KAF9876091.1"/>
    <property type="molecule type" value="Genomic_DNA"/>
</dbReference>
<dbReference type="SUPFAM" id="SSF109905">
    <property type="entry name" value="Surp module (SWAP domain)"/>
    <property type="match status" value="1"/>
</dbReference>
<reference evidence="4" key="2">
    <citation type="submission" date="2020-11" db="EMBL/GenBank/DDBJ databases">
        <title>Whole genome sequencing of Colletotrichum sp.</title>
        <authorList>
            <person name="Li H."/>
        </authorList>
    </citation>
    <scope>NUCLEOTIDE SEQUENCE</scope>
    <source>
        <strain evidence="4">CkLH20</strain>
    </source>
</reference>
<dbReference type="InterPro" id="IPR051485">
    <property type="entry name" value="SR-CTD_assoc_factor"/>
</dbReference>
<evidence type="ECO:0000256" key="2">
    <source>
        <dbReference type="SAM" id="MobiDB-lite"/>
    </source>
</evidence>
<dbReference type="GO" id="GO:0006396">
    <property type="term" value="P:RNA processing"/>
    <property type="evidence" value="ECO:0007669"/>
    <property type="project" value="InterPro"/>
</dbReference>
<dbReference type="PROSITE" id="PS51391">
    <property type="entry name" value="CID"/>
    <property type="match status" value="1"/>
</dbReference>
<dbReference type="RefSeq" id="XP_038745552.1">
    <property type="nucleotide sequence ID" value="XM_038889254.1"/>
</dbReference>
<comment type="caution">
    <text evidence="4">The sequence shown here is derived from an EMBL/GenBank/DDBJ whole genome shotgun (WGS) entry which is preliminary data.</text>
</comment>
<feature type="region of interest" description="Disordered" evidence="2">
    <location>
        <begin position="160"/>
        <end position="197"/>
    </location>
</feature>
<feature type="compositionally biased region" description="Gly residues" evidence="2">
    <location>
        <begin position="115"/>
        <end position="125"/>
    </location>
</feature>
<feature type="region of interest" description="Disordered" evidence="2">
    <location>
        <begin position="672"/>
        <end position="849"/>
    </location>
</feature>
<feature type="region of interest" description="Disordered" evidence="2">
    <location>
        <begin position="448"/>
        <end position="467"/>
    </location>
</feature>
<protein>
    <submittedName>
        <fullName evidence="4">Coatamer subunit protein</fullName>
    </submittedName>
</protein>